<evidence type="ECO:0000256" key="2">
    <source>
        <dbReference type="ARBA" id="ARBA00022737"/>
    </source>
</evidence>
<dbReference type="Proteomes" id="UP001190700">
    <property type="component" value="Unassembled WGS sequence"/>
</dbReference>
<feature type="compositionally biased region" description="Polar residues" evidence="5">
    <location>
        <begin position="276"/>
        <end position="285"/>
    </location>
</feature>
<dbReference type="PANTHER" id="PTHR11638:SF155">
    <property type="entry name" value="CHAPERONE PROTEIN CLPC1, CHLOROPLASTIC-LIKE"/>
    <property type="match status" value="1"/>
</dbReference>
<dbReference type="Pfam" id="PF10431">
    <property type="entry name" value="ClpB_D2-small"/>
    <property type="match status" value="1"/>
</dbReference>
<evidence type="ECO:0000259" key="6">
    <source>
        <dbReference type="SMART" id="SM01086"/>
    </source>
</evidence>
<keyword evidence="1" id="KW-0150">Chloroplast</keyword>
<protein>
    <recommendedName>
        <fullName evidence="6">Clp ATPase C-terminal domain-containing protein</fullName>
    </recommendedName>
</protein>
<evidence type="ECO:0000256" key="4">
    <source>
        <dbReference type="ARBA" id="ARBA00022840"/>
    </source>
</evidence>
<keyword evidence="3" id="KW-0547">Nucleotide-binding</keyword>
<feature type="non-terminal residue" evidence="7">
    <location>
        <position position="1"/>
    </location>
</feature>
<keyword evidence="4" id="KW-0067">ATP-binding</keyword>
<feature type="domain" description="Clp ATPase C-terminal" evidence="6">
    <location>
        <begin position="139"/>
        <end position="225"/>
    </location>
</feature>
<evidence type="ECO:0000313" key="8">
    <source>
        <dbReference type="Proteomes" id="UP001190700"/>
    </source>
</evidence>
<sequence>PAVARLVGPPPGYIGYEEGGQLTEAVRTNPHTLLLLDEIEKAHPDIFNILLQVLDDGRLTDSKGRVVDFTNTMLVLTSNVGSQAILDSIDEGSLDDGEDEEAHQELFQSVSRKVKEELSRQYRPEFLNRLDEIIVFHPLMRSQVGDIADLMFEVIQERCRDQGVELILTPNFKRRAVNEGFSAKYGARPLRRTVQRLVEDVVAECMLDGFLTKGVTVTLDAGARFEDVVLTKIDSAGEPRVMSVESGAGIEDIYFEAEKNGSAESPSSSSDLAAQMMTSLIPPSN</sequence>
<dbReference type="SUPFAM" id="SSF52540">
    <property type="entry name" value="P-loop containing nucleoside triphosphate hydrolases"/>
    <property type="match status" value="1"/>
</dbReference>
<dbReference type="InterPro" id="IPR027417">
    <property type="entry name" value="P-loop_NTPase"/>
</dbReference>
<organism evidence="7 8">
    <name type="scientific">Cymbomonas tetramitiformis</name>
    <dbReference type="NCBI Taxonomy" id="36881"/>
    <lineage>
        <taxon>Eukaryota</taxon>
        <taxon>Viridiplantae</taxon>
        <taxon>Chlorophyta</taxon>
        <taxon>Pyramimonadophyceae</taxon>
        <taxon>Pyramimonadales</taxon>
        <taxon>Pyramimonadaceae</taxon>
        <taxon>Cymbomonas</taxon>
    </lineage>
</organism>
<gene>
    <name evidence="7" type="ORF">CYMTET_34945</name>
</gene>
<dbReference type="PANTHER" id="PTHR11638">
    <property type="entry name" value="ATP-DEPENDENT CLP PROTEASE"/>
    <property type="match status" value="1"/>
</dbReference>
<evidence type="ECO:0000256" key="1">
    <source>
        <dbReference type="ARBA" id="ARBA00022528"/>
    </source>
</evidence>
<accession>A0AAE0FA27</accession>
<dbReference type="InterPro" id="IPR019489">
    <property type="entry name" value="Clp_ATPase_C"/>
</dbReference>
<dbReference type="SMART" id="SM01086">
    <property type="entry name" value="ClpB_D2-small"/>
    <property type="match status" value="1"/>
</dbReference>
<keyword evidence="1" id="KW-0934">Plastid</keyword>
<dbReference type="Gene3D" id="3.40.50.300">
    <property type="entry name" value="P-loop containing nucleotide triphosphate hydrolases"/>
    <property type="match status" value="1"/>
</dbReference>
<dbReference type="CDD" id="cd19499">
    <property type="entry name" value="RecA-like_ClpB_Hsp104-like"/>
    <property type="match status" value="1"/>
</dbReference>
<keyword evidence="2" id="KW-0677">Repeat</keyword>
<dbReference type="InterPro" id="IPR001270">
    <property type="entry name" value="ClpA/B"/>
</dbReference>
<dbReference type="GO" id="GO:0005524">
    <property type="term" value="F:ATP binding"/>
    <property type="evidence" value="ECO:0007669"/>
    <property type="project" value="UniProtKB-KW"/>
</dbReference>
<dbReference type="EMBL" id="LGRX02022153">
    <property type="protein sequence ID" value="KAK3255896.1"/>
    <property type="molecule type" value="Genomic_DNA"/>
</dbReference>
<dbReference type="GO" id="GO:0016887">
    <property type="term" value="F:ATP hydrolysis activity"/>
    <property type="evidence" value="ECO:0007669"/>
    <property type="project" value="InterPro"/>
</dbReference>
<name>A0AAE0FA27_9CHLO</name>
<evidence type="ECO:0000313" key="7">
    <source>
        <dbReference type="EMBL" id="KAK3255896.1"/>
    </source>
</evidence>
<dbReference type="AlphaFoldDB" id="A0AAE0FA27"/>
<proteinExistence type="predicted"/>
<keyword evidence="8" id="KW-1185">Reference proteome</keyword>
<reference evidence="7 8" key="1">
    <citation type="journal article" date="2015" name="Genome Biol. Evol.">
        <title>Comparative Genomics of a Bacterivorous Green Alga Reveals Evolutionary Causalities and Consequences of Phago-Mixotrophic Mode of Nutrition.</title>
        <authorList>
            <person name="Burns J.A."/>
            <person name="Paasch A."/>
            <person name="Narechania A."/>
            <person name="Kim E."/>
        </authorList>
    </citation>
    <scope>NUCLEOTIDE SEQUENCE [LARGE SCALE GENOMIC DNA]</scope>
    <source>
        <strain evidence="7 8">PLY_AMNH</strain>
    </source>
</reference>
<evidence type="ECO:0000256" key="5">
    <source>
        <dbReference type="SAM" id="MobiDB-lite"/>
    </source>
</evidence>
<dbReference type="GO" id="GO:0034605">
    <property type="term" value="P:cellular response to heat"/>
    <property type="evidence" value="ECO:0007669"/>
    <property type="project" value="TreeGrafter"/>
</dbReference>
<dbReference type="Pfam" id="PF07724">
    <property type="entry name" value="AAA_2"/>
    <property type="match status" value="1"/>
</dbReference>
<dbReference type="InterPro" id="IPR003959">
    <property type="entry name" value="ATPase_AAA_core"/>
</dbReference>
<evidence type="ECO:0000256" key="3">
    <source>
        <dbReference type="ARBA" id="ARBA00022741"/>
    </source>
</evidence>
<feature type="region of interest" description="Disordered" evidence="5">
    <location>
        <begin position="259"/>
        <end position="285"/>
    </location>
</feature>
<dbReference type="Gene3D" id="1.10.8.60">
    <property type="match status" value="1"/>
</dbReference>
<dbReference type="InterPro" id="IPR050130">
    <property type="entry name" value="ClpA_ClpB"/>
</dbReference>
<dbReference type="GO" id="GO:0005737">
    <property type="term" value="C:cytoplasm"/>
    <property type="evidence" value="ECO:0007669"/>
    <property type="project" value="TreeGrafter"/>
</dbReference>
<dbReference type="PRINTS" id="PR00300">
    <property type="entry name" value="CLPPROTEASEA"/>
</dbReference>
<comment type="caution">
    <text evidence="7">The sequence shown here is derived from an EMBL/GenBank/DDBJ whole genome shotgun (WGS) entry which is preliminary data.</text>
</comment>